<evidence type="ECO:0000313" key="1">
    <source>
        <dbReference type="EMBL" id="RML23243.1"/>
    </source>
</evidence>
<organism evidence="1 2">
    <name type="scientific">Pseudomonas syringae pv. lapsa</name>
    <dbReference type="NCBI Taxonomy" id="199201"/>
    <lineage>
        <taxon>Bacteria</taxon>
        <taxon>Pseudomonadati</taxon>
        <taxon>Pseudomonadota</taxon>
        <taxon>Gammaproteobacteria</taxon>
        <taxon>Pseudomonadales</taxon>
        <taxon>Pseudomonadaceae</taxon>
        <taxon>Pseudomonas</taxon>
        <taxon>Pseudomonas syringae</taxon>
    </lineage>
</organism>
<dbReference type="AlphaFoldDB" id="A0AB74A171"/>
<dbReference type="GO" id="GO:0004491">
    <property type="term" value="F:methylmalonate-semialdehyde dehydrogenase (acylating, NAD) activity"/>
    <property type="evidence" value="ECO:0007669"/>
    <property type="project" value="InterPro"/>
</dbReference>
<name>A0AB74A171_PSESX</name>
<dbReference type="PANTHER" id="PTHR43866:SF4">
    <property type="entry name" value="MALONATE-SEMIALDEHYDE DEHYDROGENASE"/>
    <property type="match status" value="1"/>
</dbReference>
<reference evidence="1 2" key="1">
    <citation type="submission" date="2018-08" db="EMBL/GenBank/DDBJ databases">
        <title>Recombination of ecologically and evolutionarily significant loci maintains genetic cohesion in the Pseudomonas syringae species complex.</title>
        <authorList>
            <person name="Dillon M."/>
            <person name="Thakur S."/>
            <person name="Almeida R.N.D."/>
            <person name="Weir B.S."/>
            <person name="Guttman D.S."/>
        </authorList>
    </citation>
    <scope>NUCLEOTIDE SEQUENCE [LARGE SCALE GENOMIC DNA]</scope>
    <source>
        <strain evidence="1 2">ICMP 3946</strain>
    </source>
</reference>
<proteinExistence type="predicted"/>
<gene>
    <name evidence="1" type="ORF">ALQ98_04821</name>
</gene>
<dbReference type="EMBL" id="RBNO01000096">
    <property type="protein sequence ID" value="RML23243.1"/>
    <property type="molecule type" value="Genomic_DNA"/>
</dbReference>
<dbReference type="Proteomes" id="UP000267978">
    <property type="component" value="Unassembled WGS sequence"/>
</dbReference>
<protein>
    <submittedName>
        <fullName evidence="1">Methylmalonic acid semialdehyde dehydrogenase</fullName>
    </submittedName>
</protein>
<accession>A0AB74A171</accession>
<dbReference type="GO" id="GO:0006210">
    <property type="term" value="P:thymine catabolic process"/>
    <property type="evidence" value="ECO:0007669"/>
    <property type="project" value="TreeGrafter"/>
</dbReference>
<evidence type="ECO:0000313" key="2">
    <source>
        <dbReference type="Proteomes" id="UP000267978"/>
    </source>
</evidence>
<dbReference type="SUPFAM" id="SSF53720">
    <property type="entry name" value="ALDH-like"/>
    <property type="match status" value="1"/>
</dbReference>
<dbReference type="InterPro" id="IPR010061">
    <property type="entry name" value="MeMal-semiAld_DH"/>
</dbReference>
<comment type="caution">
    <text evidence="1">The sequence shown here is derived from an EMBL/GenBank/DDBJ whole genome shotgun (WGS) entry which is preliminary data.</text>
</comment>
<dbReference type="InterPro" id="IPR016161">
    <property type="entry name" value="Ald_DH/histidinol_DH"/>
</dbReference>
<dbReference type="PANTHER" id="PTHR43866">
    <property type="entry name" value="MALONATE-SEMIALDEHYDE DEHYDROGENASE"/>
    <property type="match status" value="1"/>
</dbReference>
<dbReference type="GO" id="GO:0006574">
    <property type="term" value="P:L-valine catabolic process"/>
    <property type="evidence" value="ECO:0007669"/>
    <property type="project" value="TreeGrafter"/>
</dbReference>
<sequence length="65" mass="7249">MGVNVPLPVTVAYQSFGGWKRSLFGDLHAYGPDGVRFSTKRKAITQSWLKRAPHEAAQFAFPSNR</sequence>